<dbReference type="VEuPathDB" id="VectorBase:PPAPM1_010467"/>
<evidence type="ECO:0000313" key="2">
    <source>
        <dbReference type="EnsemblMetazoa" id="PPAI004429-PA"/>
    </source>
</evidence>
<proteinExistence type="predicted"/>
<dbReference type="InterPro" id="IPR006621">
    <property type="entry name" value="Nose-resist-to-fluoxetine_N"/>
</dbReference>
<dbReference type="SMART" id="SM00703">
    <property type="entry name" value="NRF"/>
    <property type="match status" value="1"/>
</dbReference>
<dbReference type="EMBL" id="AJVK01013061">
    <property type="status" value="NOT_ANNOTATED_CDS"/>
    <property type="molecule type" value="Genomic_DNA"/>
</dbReference>
<dbReference type="Pfam" id="PF20146">
    <property type="entry name" value="NRF"/>
    <property type="match status" value="1"/>
</dbReference>
<keyword evidence="3" id="KW-1185">Reference proteome</keyword>
<organism evidence="2 3">
    <name type="scientific">Phlebotomus papatasi</name>
    <name type="common">Sandfly</name>
    <dbReference type="NCBI Taxonomy" id="29031"/>
    <lineage>
        <taxon>Eukaryota</taxon>
        <taxon>Metazoa</taxon>
        <taxon>Ecdysozoa</taxon>
        <taxon>Arthropoda</taxon>
        <taxon>Hexapoda</taxon>
        <taxon>Insecta</taxon>
        <taxon>Pterygota</taxon>
        <taxon>Neoptera</taxon>
        <taxon>Endopterygota</taxon>
        <taxon>Diptera</taxon>
        <taxon>Nematocera</taxon>
        <taxon>Psychodoidea</taxon>
        <taxon>Psychodidae</taxon>
        <taxon>Phlebotomus</taxon>
        <taxon>Phlebotomus</taxon>
    </lineage>
</organism>
<dbReference type="EMBL" id="AJVK01013062">
    <property type="status" value="NOT_ANNOTATED_CDS"/>
    <property type="molecule type" value="Genomic_DNA"/>
</dbReference>
<feature type="domain" description="Nose resistant-to-fluoxetine protein N-terminal" evidence="1">
    <location>
        <begin position="61"/>
        <end position="201"/>
    </location>
</feature>
<reference evidence="2" key="1">
    <citation type="submission" date="2022-08" db="UniProtKB">
        <authorList>
            <consortium name="EnsemblMetazoa"/>
        </authorList>
    </citation>
    <scope>IDENTIFICATION</scope>
    <source>
        <strain evidence="2">Israel</strain>
    </source>
</reference>
<evidence type="ECO:0000259" key="1">
    <source>
        <dbReference type="SMART" id="SM00703"/>
    </source>
</evidence>
<dbReference type="PANTHER" id="PTHR11161">
    <property type="entry name" value="O-ACYLTRANSFERASE"/>
    <property type="match status" value="1"/>
</dbReference>
<dbReference type="AlphaFoldDB" id="A0A1B0GN68"/>
<accession>A0A1B0GN68</accession>
<dbReference type="EnsemblMetazoa" id="PPAI004429-RA">
    <property type="protein sequence ID" value="PPAI004429-PA"/>
    <property type="gene ID" value="PPAI004429"/>
</dbReference>
<dbReference type="PANTHER" id="PTHR11161:SF15">
    <property type="entry name" value="GH19286P-RELATED"/>
    <property type="match status" value="1"/>
</dbReference>
<protein>
    <recommendedName>
        <fullName evidence="1">Nose resistant-to-fluoxetine protein N-terminal domain-containing protein</fullName>
    </recommendedName>
</protein>
<name>A0A1B0GN68_PHLPP</name>
<dbReference type="VEuPathDB" id="VectorBase:PPAI004429"/>
<evidence type="ECO:0000313" key="3">
    <source>
        <dbReference type="Proteomes" id="UP000092462"/>
    </source>
</evidence>
<dbReference type="Proteomes" id="UP000092462">
    <property type="component" value="Unassembled WGS sequence"/>
</dbReference>
<dbReference type="InterPro" id="IPR052728">
    <property type="entry name" value="O2_lipid_transport_reg"/>
</dbReference>
<sequence length="405" mass="45095">MLFARVVLLLSSVVVVISASIPAILRENLTVSDIAEFRENLIHSSILYGILNATLENSMGGSVCERELEMLFEGVNTEELWALKVIDASASVPEAFIWGSNFWLGSRQECNSVSNSIELTLTDAPETDALVYAKAPYPMDYRVVYLNISTVLQVDAKFTVKPILHLGLCMPQSCSNSEVIEAFERYTYKALVSAFATYRVHPNVTGIKKPSLTWSLLLRPELIAFIVFCGTIVALMLIQGLSSFTQSDCNGNEKKSSVGIFLDCFAFRCNMSYIFRTSTPNSISAIAGIRSIVCLWIVAFHVLYYGLHYSESASLFLANSQGLLYQVFWAAVIYVDVFFALSAFLLVYNILGNIELQHEIQGNGFGKNVVLFGKHVLHRYIRLTPALLATVLQTEFSFHSVITKY</sequence>